<dbReference type="InterPro" id="IPR035899">
    <property type="entry name" value="DBL_dom_sf"/>
</dbReference>
<evidence type="ECO:0000313" key="4">
    <source>
        <dbReference type="EMBL" id="CAG5101243.1"/>
    </source>
</evidence>
<proteinExistence type="predicted"/>
<sequence>MNEVDENEINEAFQEPKKKFWQRSSRKRTKSDVISVSSMDISLDSTIIKRKKRRRITELASNFLAASTTGRLSNVLQRSFGFHSNTSVGMIDEDGESGPSNRTRSKCEQVGSVVMNSWVTDISKYPPEKLTSSMSRNDIKRQEAIYELYCGENVLLNDLQELKESYLEPLQSTDIFTPSELRTLFGDIDMLIHVHSKLRDDLIELRDTSGFTNSIGPTILEWLSTLTEPYVERCRSQIMARHLLETKRARSKKFQEFLKKKMESPRAVDLWTYLDVARSRIVKYPLLIKEIVRRTPSTHEDYLVLKEASIIFTEMLETIDQAMGDAECELARMKIISKTDYDPEELIKTARELITEGQLKDPRGLKLHCFLFDNCFVVTRPVIKSRSKNYDLHCPVIPKDQLLTESSDGDEDSCLKVGDRTLIVRDEHDKKHWIDAFKKAKCVTKKVKKKSMDSGDKSSEESLRVLRDKQFLKRSTRERPI</sequence>
<organism evidence="4 5">
    <name type="scientific">Cotesia congregata</name>
    <name type="common">Parasitoid wasp</name>
    <name type="synonym">Apanteles congregatus</name>
    <dbReference type="NCBI Taxonomy" id="51543"/>
    <lineage>
        <taxon>Eukaryota</taxon>
        <taxon>Metazoa</taxon>
        <taxon>Ecdysozoa</taxon>
        <taxon>Arthropoda</taxon>
        <taxon>Hexapoda</taxon>
        <taxon>Insecta</taxon>
        <taxon>Pterygota</taxon>
        <taxon>Neoptera</taxon>
        <taxon>Endopterygota</taxon>
        <taxon>Hymenoptera</taxon>
        <taxon>Apocrita</taxon>
        <taxon>Ichneumonoidea</taxon>
        <taxon>Braconidae</taxon>
        <taxon>Microgastrinae</taxon>
        <taxon>Cotesia</taxon>
    </lineage>
</organism>
<comment type="caution">
    <text evidence="4">The sequence shown here is derived from an EMBL/GenBank/DDBJ whole genome shotgun (WGS) entry which is preliminary data.</text>
</comment>
<dbReference type="GO" id="GO:0005085">
    <property type="term" value="F:guanyl-nucleotide exchange factor activity"/>
    <property type="evidence" value="ECO:0007669"/>
    <property type="project" value="InterPro"/>
</dbReference>
<evidence type="ECO:0000256" key="2">
    <source>
        <dbReference type="ARBA" id="ARBA00022490"/>
    </source>
</evidence>
<feature type="domain" description="DH" evidence="3">
    <location>
        <begin position="140"/>
        <end position="322"/>
    </location>
</feature>
<keyword evidence="5" id="KW-1185">Reference proteome</keyword>
<gene>
    <name evidence="4" type="ORF">HICCMSTLAB_LOCUS10316</name>
</gene>
<dbReference type="Proteomes" id="UP000786811">
    <property type="component" value="Unassembled WGS sequence"/>
</dbReference>
<dbReference type="EMBL" id="CAJNRD030001122">
    <property type="protein sequence ID" value="CAG5101243.1"/>
    <property type="molecule type" value="Genomic_DNA"/>
</dbReference>
<comment type="subcellular location">
    <subcellularLocation>
        <location evidence="1">Cytoplasm</location>
    </subcellularLocation>
</comment>
<dbReference type="Gene3D" id="1.20.900.10">
    <property type="entry name" value="Dbl homology (DH) domain"/>
    <property type="match status" value="1"/>
</dbReference>
<evidence type="ECO:0000256" key="1">
    <source>
        <dbReference type="ARBA" id="ARBA00004496"/>
    </source>
</evidence>
<dbReference type="SUPFAM" id="SSF48065">
    <property type="entry name" value="DBL homology domain (DH-domain)"/>
    <property type="match status" value="1"/>
</dbReference>
<accession>A0A8J2MQ90</accession>
<dbReference type="OrthoDB" id="5585231at2759"/>
<reference evidence="4" key="1">
    <citation type="submission" date="2021-04" db="EMBL/GenBank/DDBJ databases">
        <authorList>
            <person name="Chebbi M.A.C M."/>
        </authorList>
    </citation>
    <scope>NUCLEOTIDE SEQUENCE</scope>
</reference>
<evidence type="ECO:0000259" key="3">
    <source>
        <dbReference type="PROSITE" id="PS50010"/>
    </source>
</evidence>
<dbReference type="InterPro" id="IPR051480">
    <property type="entry name" value="Endocytic_GEF_Adapter"/>
</dbReference>
<dbReference type="PROSITE" id="PS50010">
    <property type="entry name" value="DH_2"/>
    <property type="match status" value="1"/>
</dbReference>
<dbReference type="InterPro" id="IPR011993">
    <property type="entry name" value="PH-like_dom_sf"/>
</dbReference>
<dbReference type="InterPro" id="IPR000219">
    <property type="entry name" value="DH_dom"/>
</dbReference>
<keyword evidence="2" id="KW-0963">Cytoplasm</keyword>
<dbReference type="GO" id="GO:0005737">
    <property type="term" value="C:cytoplasm"/>
    <property type="evidence" value="ECO:0007669"/>
    <property type="project" value="UniProtKB-SubCell"/>
</dbReference>
<dbReference type="PANTHER" id="PTHR46006">
    <property type="entry name" value="RHO GUANINE NUCLEOTIDE EXCHANGE FACTOR AT 64C, ISOFORM A"/>
    <property type="match status" value="1"/>
</dbReference>
<evidence type="ECO:0000313" key="5">
    <source>
        <dbReference type="Proteomes" id="UP000786811"/>
    </source>
</evidence>
<dbReference type="Pfam" id="PF00621">
    <property type="entry name" value="RhoGEF"/>
    <property type="match status" value="1"/>
</dbReference>
<protein>
    <submittedName>
        <fullName evidence="4">Similar to Arhgef3: Rho guanine nucleotide exchange factor 3 (Mus musculus)</fullName>
    </submittedName>
</protein>
<dbReference type="Gene3D" id="2.30.29.30">
    <property type="entry name" value="Pleckstrin-homology domain (PH domain)/Phosphotyrosine-binding domain (PTB)"/>
    <property type="match status" value="1"/>
</dbReference>
<dbReference type="AlphaFoldDB" id="A0A8J2MQ90"/>
<dbReference type="PANTHER" id="PTHR46006:SF8">
    <property type="entry name" value="DH DOMAIN-CONTAINING PROTEIN"/>
    <property type="match status" value="1"/>
</dbReference>
<dbReference type="SMART" id="SM00325">
    <property type="entry name" value="RhoGEF"/>
    <property type="match status" value="1"/>
</dbReference>
<dbReference type="SUPFAM" id="SSF50729">
    <property type="entry name" value="PH domain-like"/>
    <property type="match status" value="1"/>
</dbReference>
<dbReference type="CDD" id="cd00160">
    <property type="entry name" value="RhoGEF"/>
    <property type="match status" value="1"/>
</dbReference>
<dbReference type="GO" id="GO:0035025">
    <property type="term" value="P:positive regulation of Rho protein signal transduction"/>
    <property type="evidence" value="ECO:0007669"/>
    <property type="project" value="TreeGrafter"/>
</dbReference>
<name>A0A8J2MQ90_COTCN</name>